<evidence type="ECO:0000256" key="18">
    <source>
        <dbReference type="RuleBase" id="RU000356"/>
    </source>
</evidence>
<evidence type="ECO:0000256" key="10">
    <source>
        <dbReference type="ARBA" id="ARBA00022827"/>
    </source>
</evidence>
<evidence type="ECO:0000313" key="21">
    <source>
        <dbReference type="EMBL" id="SCZ51201.1"/>
    </source>
</evidence>
<dbReference type="GO" id="GO:0046872">
    <property type="term" value="F:metal ion binding"/>
    <property type="evidence" value="ECO:0007669"/>
    <property type="project" value="UniProtKB-KW"/>
</dbReference>
<evidence type="ECO:0000259" key="20">
    <source>
        <dbReference type="PROSITE" id="PS51384"/>
    </source>
</evidence>
<dbReference type="STRING" id="1156985.SAMN04488118_101438"/>
<accession>A0A1G5PPM7</accession>
<dbReference type="InterPro" id="IPR000971">
    <property type="entry name" value="Globin"/>
</dbReference>
<comment type="similarity">
    <text evidence="18">Belongs to the globin family.</text>
</comment>
<keyword evidence="9" id="KW-0479">Metal-binding</keyword>
<evidence type="ECO:0000256" key="16">
    <source>
        <dbReference type="ARBA" id="ARBA00048649"/>
    </source>
</evidence>
<dbReference type="Pfam" id="PF00175">
    <property type="entry name" value="NAD_binding_1"/>
    <property type="match status" value="1"/>
</dbReference>
<evidence type="ECO:0000256" key="14">
    <source>
        <dbReference type="ARBA" id="ARBA00023027"/>
    </source>
</evidence>
<dbReference type="GO" id="GO:0019825">
    <property type="term" value="F:oxygen binding"/>
    <property type="evidence" value="ECO:0007669"/>
    <property type="project" value="InterPro"/>
</dbReference>
<dbReference type="InterPro" id="IPR039261">
    <property type="entry name" value="FNR_nucleotide-bd"/>
</dbReference>
<dbReference type="PANTHER" id="PTHR43396">
    <property type="entry name" value="FLAVOHEMOPROTEIN"/>
    <property type="match status" value="1"/>
</dbReference>
<keyword evidence="14" id="KW-0520">NAD</keyword>
<dbReference type="GO" id="GO:0020037">
    <property type="term" value="F:heme binding"/>
    <property type="evidence" value="ECO:0007669"/>
    <property type="project" value="InterPro"/>
</dbReference>
<dbReference type="GO" id="GO:0005344">
    <property type="term" value="F:oxygen carrier activity"/>
    <property type="evidence" value="ECO:0007669"/>
    <property type="project" value="UniProtKB-KW"/>
</dbReference>
<evidence type="ECO:0000256" key="13">
    <source>
        <dbReference type="ARBA" id="ARBA00023004"/>
    </source>
</evidence>
<keyword evidence="12" id="KW-0560">Oxidoreductase</keyword>
<evidence type="ECO:0000256" key="7">
    <source>
        <dbReference type="ARBA" id="ARBA00022621"/>
    </source>
</evidence>
<dbReference type="FunFam" id="3.40.50.80:FF:000010">
    <property type="entry name" value="Flavohemoprotein"/>
    <property type="match status" value="1"/>
</dbReference>
<reference evidence="21 22" key="1">
    <citation type="submission" date="2016-10" db="EMBL/GenBank/DDBJ databases">
        <authorList>
            <person name="de Groot N.N."/>
        </authorList>
    </citation>
    <scope>NUCLEOTIDE SEQUENCE [LARGE SCALE GENOMIC DNA]</scope>
    <source>
        <strain evidence="21 22">U95</strain>
    </source>
</reference>
<dbReference type="Gene3D" id="2.40.30.10">
    <property type="entry name" value="Translation factors"/>
    <property type="match status" value="1"/>
</dbReference>
<keyword evidence="22" id="KW-1185">Reference proteome</keyword>
<evidence type="ECO:0000256" key="12">
    <source>
        <dbReference type="ARBA" id="ARBA00023002"/>
    </source>
</evidence>
<comment type="similarity">
    <text evidence="3">In the C-terminal section; belongs to the flavoprotein pyridine nucleotide cytochrome reductase family.</text>
</comment>
<evidence type="ECO:0000256" key="15">
    <source>
        <dbReference type="ARBA" id="ARBA00025094"/>
    </source>
</evidence>
<comment type="cofactor">
    <cofactor evidence="1">
        <name>heme b</name>
        <dbReference type="ChEBI" id="CHEBI:60344"/>
    </cofactor>
</comment>
<keyword evidence="11" id="KW-0521">NADP</keyword>
<evidence type="ECO:0000259" key="19">
    <source>
        <dbReference type="PROSITE" id="PS01033"/>
    </source>
</evidence>
<dbReference type="Pfam" id="PF00970">
    <property type="entry name" value="FAD_binding_6"/>
    <property type="match status" value="1"/>
</dbReference>
<sequence>MTAPLSEATLATIEATVPALEAAGGQVVQRLYHHLLADPEIRSLFNMSHQEGESPQHKALAGAILAYAQNIRQPQVLAAAIERIAQKHVALQIMPHHYDAVEKALMAALGDVLGEAATPEIAAAWQTAYRFLASVLIDREKTLYEASASAPGGWDGWRRFMITEKHQETAEIASFVLKPVDGGAVAKHLPGQYLTVLLSITEVETVRRNYSISCAPNGDAYRITVKHAPQGKASGWLHTVAQVGDEIDVAAPAGHFYLDLKDKSEVVLVSGGVGLTPMISMLEATSGAGVPITYIHAARSGTHHAMGAHHRALADRSVVFYDTPEAADAVGVDYEHKGQISADWLADETKSKTADYYICGPTPFMRSIVTGLKARGVAAERIHYEFFGPESESF</sequence>
<dbReference type="Pfam" id="PF00042">
    <property type="entry name" value="Globin"/>
    <property type="match status" value="1"/>
</dbReference>
<keyword evidence="18" id="KW-0813">Transport</keyword>
<evidence type="ECO:0000256" key="1">
    <source>
        <dbReference type="ARBA" id="ARBA00001970"/>
    </source>
</evidence>
<dbReference type="EC" id="1.14.12.17" evidence="4"/>
<protein>
    <recommendedName>
        <fullName evidence="4">nitric oxide dioxygenase</fullName>
        <ecNumber evidence="4">1.14.12.17</ecNumber>
    </recommendedName>
</protein>
<dbReference type="Gene3D" id="3.40.50.80">
    <property type="entry name" value="Nucleotide-binding domain of ferredoxin-NADP reductase (FNR) module"/>
    <property type="match status" value="1"/>
</dbReference>
<dbReference type="Proteomes" id="UP000198767">
    <property type="component" value="Unassembled WGS sequence"/>
</dbReference>
<keyword evidence="21" id="KW-0223">Dioxygenase</keyword>
<dbReference type="CDD" id="cd08922">
    <property type="entry name" value="FHb-globin"/>
    <property type="match status" value="1"/>
</dbReference>
<evidence type="ECO:0000256" key="6">
    <source>
        <dbReference type="ARBA" id="ARBA00022617"/>
    </source>
</evidence>
<gene>
    <name evidence="21" type="ORF">SAMN04488118_101438</name>
</gene>
<comment type="catalytic activity">
    <reaction evidence="17">
        <text>2 nitric oxide + NADPH + 2 O2 = 2 nitrate + NADP(+) + H(+)</text>
        <dbReference type="Rhea" id="RHEA:19465"/>
        <dbReference type="ChEBI" id="CHEBI:15378"/>
        <dbReference type="ChEBI" id="CHEBI:15379"/>
        <dbReference type="ChEBI" id="CHEBI:16480"/>
        <dbReference type="ChEBI" id="CHEBI:17632"/>
        <dbReference type="ChEBI" id="CHEBI:57783"/>
        <dbReference type="ChEBI" id="CHEBI:58349"/>
        <dbReference type="EC" id="1.14.12.17"/>
    </reaction>
</comment>
<organism evidence="21 22">
    <name type="scientific">Epibacterium ulvae</name>
    <dbReference type="NCBI Taxonomy" id="1156985"/>
    <lineage>
        <taxon>Bacteria</taxon>
        <taxon>Pseudomonadati</taxon>
        <taxon>Pseudomonadota</taxon>
        <taxon>Alphaproteobacteria</taxon>
        <taxon>Rhodobacterales</taxon>
        <taxon>Roseobacteraceae</taxon>
        <taxon>Epibacterium</taxon>
    </lineage>
</organism>
<dbReference type="InterPro" id="IPR017927">
    <property type="entry name" value="FAD-bd_FR_type"/>
</dbReference>
<dbReference type="InterPro" id="IPR009050">
    <property type="entry name" value="Globin-like_sf"/>
</dbReference>
<feature type="domain" description="FAD-binding FR-type" evidence="20">
    <location>
        <begin position="155"/>
        <end position="259"/>
    </location>
</feature>
<dbReference type="InterPro" id="IPR012292">
    <property type="entry name" value="Globin/Proto"/>
</dbReference>
<dbReference type="EMBL" id="FMWG01000001">
    <property type="protein sequence ID" value="SCZ51201.1"/>
    <property type="molecule type" value="Genomic_DNA"/>
</dbReference>
<evidence type="ECO:0000313" key="22">
    <source>
        <dbReference type="Proteomes" id="UP000198767"/>
    </source>
</evidence>
<comment type="cofactor">
    <cofactor evidence="2">
        <name>FAD</name>
        <dbReference type="ChEBI" id="CHEBI:57692"/>
    </cofactor>
</comment>
<dbReference type="NCBIfam" id="NF009805">
    <property type="entry name" value="PRK13289.1"/>
    <property type="match status" value="1"/>
</dbReference>
<dbReference type="GO" id="GO:0009636">
    <property type="term" value="P:response to toxic substance"/>
    <property type="evidence" value="ECO:0007669"/>
    <property type="project" value="UniProtKB-KW"/>
</dbReference>
<dbReference type="PANTHER" id="PTHR43396:SF3">
    <property type="entry name" value="FLAVOHEMOPROTEIN"/>
    <property type="match status" value="1"/>
</dbReference>
<dbReference type="SUPFAM" id="SSF63380">
    <property type="entry name" value="Riboflavin synthase domain-like"/>
    <property type="match status" value="1"/>
</dbReference>
<comment type="catalytic activity">
    <reaction evidence="16">
        <text>2 nitric oxide + NADH + 2 O2 = 2 nitrate + NAD(+) + H(+)</text>
        <dbReference type="Rhea" id="RHEA:19469"/>
        <dbReference type="ChEBI" id="CHEBI:15378"/>
        <dbReference type="ChEBI" id="CHEBI:15379"/>
        <dbReference type="ChEBI" id="CHEBI:16480"/>
        <dbReference type="ChEBI" id="CHEBI:17632"/>
        <dbReference type="ChEBI" id="CHEBI:57540"/>
        <dbReference type="ChEBI" id="CHEBI:57945"/>
        <dbReference type="EC" id="1.14.12.17"/>
    </reaction>
</comment>
<dbReference type="GO" id="GO:0046210">
    <property type="term" value="P:nitric oxide catabolic process"/>
    <property type="evidence" value="ECO:0007669"/>
    <property type="project" value="TreeGrafter"/>
</dbReference>
<dbReference type="CDD" id="cd06184">
    <property type="entry name" value="flavohem_like_fad_nad_binding"/>
    <property type="match status" value="1"/>
</dbReference>
<comment type="function">
    <text evidence="15">Is involved in NO detoxification in an aerobic process, termed nitric oxide dioxygenase (NOD) reaction that utilizes O(2) and NAD(P)H to convert NO to nitrate, which protects the bacterium from various noxious nitrogen compounds. Therefore, plays a central role in the inducible response to nitrosative stress.</text>
</comment>
<keyword evidence="5" id="KW-0216">Detoxification</keyword>
<name>A0A1G5PPM7_9RHOB</name>
<feature type="domain" description="Globin" evidence="19">
    <location>
        <begin position="4"/>
        <end position="141"/>
    </location>
</feature>
<dbReference type="AlphaFoldDB" id="A0A1G5PPM7"/>
<evidence type="ECO:0000256" key="2">
    <source>
        <dbReference type="ARBA" id="ARBA00001974"/>
    </source>
</evidence>
<dbReference type="SUPFAM" id="SSF46458">
    <property type="entry name" value="Globin-like"/>
    <property type="match status" value="1"/>
</dbReference>
<evidence type="ECO:0000256" key="11">
    <source>
        <dbReference type="ARBA" id="ARBA00022857"/>
    </source>
</evidence>
<keyword evidence="7 18" id="KW-0561">Oxygen transport</keyword>
<evidence type="ECO:0000256" key="4">
    <source>
        <dbReference type="ARBA" id="ARBA00012229"/>
    </source>
</evidence>
<evidence type="ECO:0000256" key="17">
    <source>
        <dbReference type="ARBA" id="ARBA00049433"/>
    </source>
</evidence>
<dbReference type="GO" id="GO:0071949">
    <property type="term" value="F:FAD binding"/>
    <property type="evidence" value="ECO:0007669"/>
    <property type="project" value="TreeGrafter"/>
</dbReference>
<dbReference type="GO" id="GO:0071500">
    <property type="term" value="P:cellular response to nitrosative stress"/>
    <property type="evidence" value="ECO:0007669"/>
    <property type="project" value="TreeGrafter"/>
</dbReference>
<evidence type="ECO:0000256" key="9">
    <source>
        <dbReference type="ARBA" id="ARBA00022723"/>
    </source>
</evidence>
<evidence type="ECO:0000256" key="8">
    <source>
        <dbReference type="ARBA" id="ARBA00022630"/>
    </source>
</evidence>
<keyword evidence="6 18" id="KW-0349">Heme</keyword>
<evidence type="ECO:0000256" key="5">
    <source>
        <dbReference type="ARBA" id="ARBA00022575"/>
    </source>
</evidence>
<dbReference type="InterPro" id="IPR001433">
    <property type="entry name" value="OxRdtase_FAD/NAD-bd"/>
</dbReference>
<dbReference type="OrthoDB" id="9786134at2"/>
<dbReference type="PROSITE" id="PS51384">
    <property type="entry name" value="FAD_FR"/>
    <property type="match status" value="1"/>
</dbReference>
<keyword evidence="8" id="KW-0285">Flavoprotein</keyword>
<dbReference type="SUPFAM" id="SSF52343">
    <property type="entry name" value="Ferredoxin reductase-like, C-terminal NADP-linked domain"/>
    <property type="match status" value="1"/>
</dbReference>
<dbReference type="PROSITE" id="PS01033">
    <property type="entry name" value="GLOBIN"/>
    <property type="match status" value="1"/>
</dbReference>
<keyword evidence="10" id="KW-0274">FAD</keyword>
<dbReference type="Gene3D" id="1.10.490.10">
    <property type="entry name" value="Globins"/>
    <property type="match status" value="1"/>
</dbReference>
<dbReference type="GO" id="GO:0008941">
    <property type="term" value="F:nitric oxide dioxygenase NAD(P)H activity"/>
    <property type="evidence" value="ECO:0007669"/>
    <property type="project" value="UniProtKB-EC"/>
</dbReference>
<dbReference type="PRINTS" id="PR00410">
    <property type="entry name" value="PHEHYDRXLASE"/>
</dbReference>
<keyword evidence="13" id="KW-0408">Iron</keyword>
<evidence type="ECO:0000256" key="3">
    <source>
        <dbReference type="ARBA" id="ARBA00006401"/>
    </source>
</evidence>
<dbReference type="InterPro" id="IPR017938">
    <property type="entry name" value="Riboflavin_synthase-like_b-brl"/>
</dbReference>
<dbReference type="InterPro" id="IPR008333">
    <property type="entry name" value="Cbr1-like_FAD-bd_dom"/>
</dbReference>
<proteinExistence type="inferred from homology"/>
<dbReference type="RefSeq" id="WP_090215447.1">
    <property type="nucleotide sequence ID" value="NZ_CANMPF010000002.1"/>
</dbReference>